<proteinExistence type="inferred from homology"/>
<dbReference type="InterPro" id="IPR020846">
    <property type="entry name" value="MFS_dom"/>
</dbReference>
<keyword evidence="4" id="KW-1003">Cell membrane</keyword>
<feature type="transmembrane region" description="Helical" evidence="8">
    <location>
        <begin position="144"/>
        <end position="163"/>
    </location>
</feature>
<protein>
    <submittedName>
        <fullName evidence="10">DHA2 family multidrug resistance protein</fullName>
    </submittedName>
</protein>
<feature type="transmembrane region" description="Helical" evidence="8">
    <location>
        <begin position="492"/>
        <end position="510"/>
    </location>
</feature>
<keyword evidence="3" id="KW-0813">Transport</keyword>
<dbReference type="Gene3D" id="1.20.1250.20">
    <property type="entry name" value="MFS general substrate transporter like domains"/>
    <property type="match status" value="2"/>
</dbReference>
<evidence type="ECO:0000313" key="10">
    <source>
        <dbReference type="EMBL" id="MDQ0464605.1"/>
    </source>
</evidence>
<feature type="transmembrane region" description="Helical" evidence="8">
    <location>
        <begin position="379"/>
        <end position="396"/>
    </location>
</feature>
<evidence type="ECO:0000256" key="7">
    <source>
        <dbReference type="ARBA" id="ARBA00023136"/>
    </source>
</evidence>
<keyword evidence="5 8" id="KW-0812">Transmembrane</keyword>
<dbReference type="SUPFAM" id="SSF103473">
    <property type="entry name" value="MFS general substrate transporter"/>
    <property type="match status" value="1"/>
</dbReference>
<dbReference type="Proteomes" id="UP001228905">
    <property type="component" value="Unassembled WGS sequence"/>
</dbReference>
<dbReference type="Pfam" id="PF07690">
    <property type="entry name" value="MFS_1"/>
    <property type="match status" value="1"/>
</dbReference>
<feature type="transmembrane region" description="Helical" evidence="8">
    <location>
        <begin position="86"/>
        <end position="106"/>
    </location>
</feature>
<name>A0ABU0IRG5_9CAUL</name>
<keyword evidence="6 8" id="KW-1133">Transmembrane helix</keyword>
<dbReference type="NCBIfam" id="TIGR00711">
    <property type="entry name" value="efflux_EmrB"/>
    <property type="match status" value="1"/>
</dbReference>
<dbReference type="PANTHER" id="PTHR42718">
    <property type="entry name" value="MAJOR FACILITATOR SUPERFAMILY MULTIDRUG TRANSPORTER MFSC"/>
    <property type="match status" value="1"/>
</dbReference>
<evidence type="ECO:0000256" key="4">
    <source>
        <dbReference type="ARBA" id="ARBA00022475"/>
    </source>
</evidence>
<accession>A0ABU0IRG5</accession>
<comment type="caution">
    <text evidence="10">The sequence shown here is derived from an EMBL/GenBank/DDBJ whole genome shotgun (WGS) entry which is preliminary data.</text>
</comment>
<gene>
    <name evidence="10" type="ORF">QO010_002389</name>
</gene>
<feature type="transmembrane region" description="Helical" evidence="8">
    <location>
        <begin position="112"/>
        <end position="137"/>
    </location>
</feature>
<evidence type="ECO:0000256" key="6">
    <source>
        <dbReference type="ARBA" id="ARBA00022989"/>
    </source>
</evidence>
<feature type="transmembrane region" description="Helical" evidence="8">
    <location>
        <begin position="19"/>
        <end position="38"/>
    </location>
</feature>
<sequence length="524" mass="55822">MSDAAAIPAPRVFSEKTKFLIFGLMAFGQFMALLDIQIVAASLNTIQAGLSAGPDEIAWVQTAYLMAEIVMIPLAAFLSQAVSTRWLFTASAALFTVSSLMCGLAWDIDSMIAFRAIQGFVGGAMVPTVFATGFTLFEGPKRAMVPAILGVVSTLAPTLGPTVGGLVTEIADWRWLFFMNIVPGLAITIILPMLGKLDEAQPAMLRRIDWLHVASLAVFLGGLQYVLEEGPRHDWLDDSGVATAAWLSFVGAVVFFERSFFSTMPVLKLSPFRRPTFALACALNVITGFGLYSATYLTPVFLGRVQGWTSLQIGTTVFVTGIAMFFGAPIAARLSTKVDQRLVIAAGFILFATGLWMFSAVDVDWGFGQFFMPQVVRGFATLLCIVPAVGMALNGVPPSELRYASGLFNLMRNLGGAIGIATVNTWLLSYGRAHGQDLAAGLTAGGAGSFASELGRRISAWTPDAVHAAAITQAEMAKVIVREALAMGFADVFRLMAWVFIAGLIMVPFAKAAPVGTGTPAEAH</sequence>
<reference evidence="10 11" key="1">
    <citation type="submission" date="2023-07" db="EMBL/GenBank/DDBJ databases">
        <title>Genomic Encyclopedia of Type Strains, Phase IV (KMG-IV): sequencing the most valuable type-strain genomes for metagenomic binning, comparative biology and taxonomic classification.</title>
        <authorList>
            <person name="Goeker M."/>
        </authorList>
    </citation>
    <scope>NUCLEOTIDE SEQUENCE [LARGE SCALE GENOMIC DNA]</scope>
    <source>
        <strain evidence="10 11">DSM 18695</strain>
    </source>
</reference>
<feature type="transmembrane region" description="Helical" evidence="8">
    <location>
        <begin position="309"/>
        <end position="330"/>
    </location>
</feature>
<dbReference type="EMBL" id="JAUSVS010000004">
    <property type="protein sequence ID" value="MDQ0464605.1"/>
    <property type="molecule type" value="Genomic_DNA"/>
</dbReference>
<feature type="transmembrane region" description="Helical" evidence="8">
    <location>
        <begin position="342"/>
        <end position="359"/>
    </location>
</feature>
<keyword evidence="11" id="KW-1185">Reference proteome</keyword>
<feature type="transmembrane region" description="Helical" evidence="8">
    <location>
        <begin position="207"/>
        <end position="227"/>
    </location>
</feature>
<dbReference type="RefSeq" id="WP_307349404.1">
    <property type="nucleotide sequence ID" value="NZ_JAUSVS010000004.1"/>
</dbReference>
<evidence type="ECO:0000313" key="11">
    <source>
        <dbReference type="Proteomes" id="UP001228905"/>
    </source>
</evidence>
<feature type="transmembrane region" description="Helical" evidence="8">
    <location>
        <begin position="277"/>
        <end position="297"/>
    </location>
</feature>
<feature type="transmembrane region" description="Helical" evidence="8">
    <location>
        <begin position="239"/>
        <end position="256"/>
    </location>
</feature>
<dbReference type="PROSITE" id="PS50850">
    <property type="entry name" value="MFS"/>
    <property type="match status" value="1"/>
</dbReference>
<evidence type="ECO:0000259" key="9">
    <source>
        <dbReference type="PROSITE" id="PS50850"/>
    </source>
</evidence>
<dbReference type="PANTHER" id="PTHR42718:SF9">
    <property type="entry name" value="MAJOR FACILITATOR SUPERFAMILY MULTIDRUG TRANSPORTER MFSC"/>
    <property type="match status" value="1"/>
</dbReference>
<feature type="domain" description="Major facilitator superfamily (MFS) profile" evidence="9">
    <location>
        <begin position="21"/>
        <end position="515"/>
    </location>
</feature>
<comment type="subcellular location">
    <subcellularLocation>
        <location evidence="1">Cell membrane</location>
        <topology evidence="1">Multi-pass membrane protein</topology>
    </subcellularLocation>
</comment>
<feature type="transmembrane region" description="Helical" evidence="8">
    <location>
        <begin position="175"/>
        <end position="195"/>
    </location>
</feature>
<evidence type="ECO:0000256" key="8">
    <source>
        <dbReference type="SAM" id="Phobius"/>
    </source>
</evidence>
<evidence type="ECO:0000256" key="5">
    <source>
        <dbReference type="ARBA" id="ARBA00022692"/>
    </source>
</evidence>
<dbReference type="InterPro" id="IPR004638">
    <property type="entry name" value="EmrB-like"/>
</dbReference>
<keyword evidence="7 8" id="KW-0472">Membrane</keyword>
<dbReference type="InterPro" id="IPR011701">
    <property type="entry name" value="MFS"/>
</dbReference>
<dbReference type="InterPro" id="IPR036259">
    <property type="entry name" value="MFS_trans_sf"/>
</dbReference>
<evidence type="ECO:0000256" key="3">
    <source>
        <dbReference type="ARBA" id="ARBA00022448"/>
    </source>
</evidence>
<comment type="similarity">
    <text evidence="2">Belongs to the major facilitator superfamily. EmrB family.</text>
</comment>
<organism evidence="10 11">
    <name type="scientific">Caulobacter ginsengisoli</name>
    <dbReference type="NCBI Taxonomy" id="400775"/>
    <lineage>
        <taxon>Bacteria</taxon>
        <taxon>Pseudomonadati</taxon>
        <taxon>Pseudomonadota</taxon>
        <taxon>Alphaproteobacteria</taxon>
        <taxon>Caulobacterales</taxon>
        <taxon>Caulobacteraceae</taxon>
        <taxon>Caulobacter</taxon>
    </lineage>
</organism>
<dbReference type="CDD" id="cd17503">
    <property type="entry name" value="MFS_LmrB_MDR_like"/>
    <property type="match status" value="1"/>
</dbReference>
<evidence type="ECO:0000256" key="2">
    <source>
        <dbReference type="ARBA" id="ARBA00008537"/>
    </source>
</evidence>
<feature type="transmembrane region" description="Helical" evidence="8">
    <location>
        <begin position="58"/>
        <end position="79"/>
    </location>
</feature>
<evidence type="ECO:0000256" key="1">
    <source>
        <dbReference type="ARBA" id="ARBA00004651"/>
    </source>
</evidence>